<dbReference type="PANTHER" id="PTHR34496">
    <property type="entry name" value="GLCNAC TRANSFERASE-RELATED"/>
    <property type="match status" value="1"/>
</dbReference>
<dbReference type="EMBL" id="CM000641">
    <property type="protein sequence ID" value="EED93424.1"/>
    <property type="molecule type" value="Genomic_DNA"/>
</dbReference>
<evidence type="ECO:0000256" key="2">
    <source>
        <dbReference type="SAM" id="Phobius"/>
    </source>
</evidence>
<keyword evidence="2" id="KW-1133">Transmembrane helix</keyword>
<feature type="region of interest" description="Disordered" evidence="1">
    <location>
        <begin position="1"/>
        <end position="38"/>
    </location>
</feature>
<feature type="compositionally biased region" description="Low complexity" evidence="1">
    <location>
        <begin position="15"/>
        <end position="35"/>
    </location>
</feature>
<dbReference type="GO" id="GO:0098609">
    <property type="term" value="P:cell-cell adhesion"/>
    <property type="evidence" value="ECO:0000318"/>
    <property type="project" value="GO_Central"/>
</dbReference>
<dbReference type="Pfam" id="PF11397">
    <property type="entry name" value="GlcNAc"/>
    <property type="match status" value="2"/>
</dbReference>
<dbReference type="HOGENOM" id="CLU_493891_0_0_1"/>
<dbReference type="Proteomes" id="UP000001449">
    <property type="component" value="Chromosome 4"/>
</dbReference>
<evidence type="ECO:0000256" key="1">
    <source>
        <dbReference type="SAM" id="MobiDB-lite"/>
    </source>
</evidence>
<keyword evidence="2" id="KW-0812">Transmembrane</keyword>
<proteinExistence type="predicted"/>
<keyword evidence="2" id="KW-0472">Membrane</keyword>
<dbReference type="RefSeq" id="XP_002289887.1">
    <property type="nucleotide sequence ID" value="XM_002289851.1"/>
</dbReference>
<dbReference type="PANTHER" id="PTHR34496:SF6">
    <property type="entry name" value="GLYCOSYLTRANSFERASE 2-LIKE DOMAIN-CONTAINING PROTEIN"/>
    <property type="match status" value="1"/>
</dbReference>
<dbReference type="OMA" id="DGMGIDY"/>
<evidence type="ECO:0000313" key="3">
    <source>
        <dbReference type="EMBL" id="EED93424.1"/>
    </source>
</evidence>
<name>B8BZY1_THAPS</name>
<dbReference type="GO" id="GO:0004653">
    <property type="term" value="F:polypeptide N-acetylgalactosaminyltransferase activity"/>
    <property type="evidence" value="ECO:0000318"/>
    <property type="project" value="GO_Central"/>
</dbReference>
<accession>B8BZY1</accession>
<dbReference type="PaxDb" id="35128-Thaps22370"/>
<reference evidence="3 4" key="1">
    <citation type="journal article" date="2004" name="Science">
        <title>The genome of the diatom Thalassiosira pseudonana: ecology, evolution, and metabolism.</title>
        <authorList>
            <person name="Armbrust E.V."/>
            <person name="Berges J.A."/>
            <person name="Bowler C."/>
            <person name="Green B.R."/>
            <person name="Martinez D."/>
            <person name="Putnam N.H."/>
            <person name="Zhou S."/>
            <person name="Allen A.E."/>
            <person name="Apt K.E."/>
            <person name="Bechner M."/>
            <person name="Brzezinski M.A."/>
            <person name="Chaal B.K."/>
            <person name="Chiovitti A."/>
            <person name="Davis A.K."/>
            <person name="Demarest M.S."/>
            <person name="Detter J.C."/>
            <person name="Glavina T."/>
            <person name="Goodstein D."/>
            <person name="Hadi M.Z."/>
            <person name="Hellsten U."/>
            <person name="Hildebrand M."/>
            <person name="Jenkins B.D."/>
            <person name="Jurka J."/>
            <person name="Kapitonov V.V."/>
            <person name="Kroger N."/>
            <person name="Lau W.W."/>
            <person name="Lane T.W."/>
            <person name="Larimer F.W."/>
            <person name="Lippmeier J.C."/>
            <person name="Lucas S."/>
            <person name="Medina M."/>
            <person name="Montsant A."/>
            <person name="Obornik M."/>
            <person name="Parker M.S."/>
            <person name="Palenik B."/>
            <person name="Pazour G.J."/>
            <person name="Richardson P.M."/>
            <person name="Rynearson T.A."/>
            <person name="Saito M.A."/>
            <person name="Schwartz D.C."/>
            <person name="Thamatrakoln K."/>
            <person name="Valentin K."/>
            <person name="Vardi A."/>
            <person name="Wilkerson F.P."/>
            <person name="Rokhsar D.S."/>
        </authorList>
    </citation>
    <scope>NUCLEOTIDE SEQUENCE [LARGE SCALE GENOMIC DNA]</scope>
    <source>
        <strain evidence="3 4">CCMP1335</strain>
    </source>
</reference>
<feature type="transmembrane region" description="Helical" evidence="2">
    <location>
        <begin position="66"/>
        <end position="88"/>
    </location>
</feature>
<dbReference type="KEGG" id="tps:THAPSDRAFT_22370"/>
<reference evidence="3 4" key="2">
    <citation type="journal article" date="2008" name="Nature">
        <title>The Phaeodactylum genome reveals the evolutionary history of diatom genomes.</title>
        <authorList>
            <person name="Bowler C."/>
            <person name="Allen A.E."/>
            <person name="Badger J.H."/>
            <person name="Grimwood J."/>
            <person name="Jabbari K."/>
            <person name="Kuo A."/>
            <person name="Maheswari U."/>
            <person name="Martens C."/>
            <person name="Maumus F."/>
            <person name="Otillar R.P."/>
            <person name="Rayko E."/>
            <person name="Salamov A."/>
            <person name="Vandepoele K."/>
            <person name="Beszteri B."/>
            <person name="Gruber A."/>
            <person name="Heijde M."/>
            <person name="Katinka M."/>
            <person name="Mock T."/>
            <person name="Valentin K."/>
            <person name="Verret F."/>
            <person name="Berges J.A."/>
            <person name="Brownlee C."/>
            <person name="Cadoret J.P."/>
            <person name="Chiovitti A."/>
            <person name="Choi C.J."/>
            <person name="Coesel S."/>
            <person name="De Martino A."/>
            <person name="Detter J.C."/>
            <person name="Durkin C."/>
            <person name="Falciatore A."/>
            <person name="Fournet J."/>
            <person name="Haruta M."/>
            <person name="Huysman M.J."/>
            <person name="Jenkins B.D."/>
            <person name="Jiroutova K."/>
            <person name="Jorgensen R.E."/>
            <person name="Joubert Y."/>
            <person name="Kaplan A."/>
            <person name="Kroger N."/>
            <person name="Kroth P.G."/>
            <person name="La Roche J."/>
            <person name="Lindquist E."/>
            <person name="Lommer M."/>
            <person name="Martin-Jezequel V."/>
            <person name="Lopez P.J."/>
            <person name="Lucas S."/>
            <person name="Mangogna M."/>
            <person name="McGinnis K."/>
            <person name="Medlin L.K."/>
            <person name="Montsant A."/>
            <person name="Oudot-Le Secq M.P."/>
            <person name="Napoli C."/>
            <person name="Obornik M."/>
            <person name="Parker M.S."/>
            <person name="Petit J.L."/>
            <person name="Porcel B.M."/>
            <person name="Poulsen N."/>
            <person name="Robison M."/>
            <person name="Rychlewski L."/>
            <person name="Rynearson T.A."/>
            <person name="Schmutz J."/>
            <person name="Shapiro H."/>
            <person name="Siaut M."/>
            <person name="Stanley M."/>
            <person name="Sussman M.R."/>
            <person name="Taylor A.R."/>
            <person name="Vardi A."/>
            <person name="von Dassow P."/>
            <person name="Vyverman W."/>
            <person name="Willis A."/>
            <person name="Wyrwicz L.S."/>
            <person name="Rokhsar D.S."/>
            <person name="Weissenbach J."/>
            <person name="Armbrust E.V."/>
            <person name="Green B.R."/>
            <person name="Van de Peer Y."/>
            <person name="Grigoriev I.V."/>
        </authorList>
    </citation>
    <scope>NUCLEOTIDE SEQUENCE [LARGE SCALE GENOMIC DNA]</scope>
    <source>
        <strain evidence="3 4">CCMP1335</strain>
    </source>
</reference>
<protein>
    <submittedName>
        <fullName evidence="3">Uncharacterized protein</fullName>
    </submittedName>
</protein>
<dbReference type="AlphaFoldDB" id="B8BZY1"/>
<gene>
    <name evidence="3" type="ORF">THAPSDRAFT_22370</name>
</gene>
<organism evidence="3 4">
    <name type="scientific">Thalassiosira pseudonana</name>
    <name type="common">Marine diatom</name>
    <name type="synonym">Cyclotella nana</name>
    <dbReference type="NCBI Taxonomy" id="35128"/>
    <lineage>
        <taxon>Eukaryota</taxon>
        <taxon>Sar</taxon>
        <taxon>Stramenopiles</taxon>
        <taxon>Ochrophyta</taxon>
        <taxon>Bacillariophyta</taxon>
        <taxon>Coscinodiscophyceae</taxon>
        <taxon>Thalassiosirophycidae</taxon>
        <taxon>Thalassiosirales</taxon>
        <taxon>Thalassiosiraceae</taxon>
        <taxon>Thalassiosira</taxon>
    </lineage>
</organism>
<dbReference type="GO" id="GO:0006493">
    <property type="term" value="P:protein O-linked glycosylation"/>
    <property type="evidence" value="ECO:0000318"/>
    <property type="project" value="GO_Central"/>
</dbReference>
<dbReference type="GeneID" id="7443714"/>
<keyword evidence="4" id="KW-1185">Reference proteome</keyword>
<sequence>MSSRDEARSRKKKGTSSGNGSSISDIGNGIYVSDSGDSRARSDRLAKRKLRVKKARARKGIRHNNAAMLCVIASSIFSFYLLVCLVFFHNLPEGEQQQRGMRGLVQRVQNTKQQLSSKVKRLRHNGNLDQIVPSQAVGVPVGKWPVSIRDEEGQFEEINHPGFEDGHVKMSVPSFWAKDPVAIHENKLMSRERALSIGTCLNPDPTTGSYTRGDTCPLSERTIFVAIASYRDWQCRDTVTSIFQRATHPERVRVAVVDQIVDGEDGSCDVPHSPCAEDPNQPICLYRSQLDVFQMDAQLAVGPVFARHIGHRLYRGEYYSMQSDAHVTFTRNWDMDIIEQMEATGDEMTVLSTYLTDIEGSIDENGDSRRHTRPIMCNTEYEGGQQGKHLRHLAQPEAMPEIHGMPQLEPYWAAGFSFARGHFIATVPYDQYQPMIFQGEEMSITLRGFTVGYDFFAPEKSVCFHSYAKGANAAARNKVPHFWEHANTYAGTGIKAMSRLLGIVNMNPEVDRSEWNHAEEAKYGLGGARTTSKFYELFGIDVVAKTTERHLCQFVKNKMHNLFMPNLRSDGMGIDYSKTDFRWKDPRPDDPN</sequence>
<dbReference type="InParanoid" id="B8BZY1"/>
<dbReference type="eggNOG" id="ENOG502RY4V">
    <property type="taxonomic scope" value="Eukaryota"/>
</dbReference>
<dbReference type="InterPro" id="IPR021067">
    <property type="entry name" value="Glycosyltransferase"/>
</dbReference>
<evidence type="ECO:0000313" key="4">
    <source>
        <dbReference type="Proteomes" id="UP000001449"/>
    </source>
</evidence>